<dbReference type="InterPro" id="IPR052024">
    <property type="entry name" value="Methanogen_methyltrans"/>
</dbReference>
<proteinExistence type="predicted"/>
<gene>
    <name evidence="2" type="ORF">IAB74_05735</name>
</gene>
<evidence type="ECO:0000313" key="2">
    <source>
        <dbReference type="EMBL" id="HIQ67988.1"/>
    </source>
</evidence>
<dbReference type="PANTHER" id="PTHR47099">
    <property type="entry name" value="METHYLCOBAMIDE:COM METHYLTRANSFERASE MTBA"/>
    <property type="match status" value="1"/>
</dbReference>
<feature type="domain" description="Uroporphyrinogen decarboxylase (URO-D)" evidence="1">
    <location>
        <begin position="142"/>
        <end position="335"/>
    </location>
</feature>
<dbReference type="Proteomes" id="UP000886796">
    <property type="component" value="Unassembled WGS sequence"/>
</dbReference>
<organism evidence="2 3">
    <name type="scientific">Candidatus Faecousia excrementigallinarum</name>
    <dbReference type="NCBI Taxonomy" id="2840806"/>
    <lineage>
        <taxon>Bacteria</taxon>
        <taxon>Bacillati</taxon>
        <taxon>Bacillota</taxon>
        <taxon>Clostridia</taxon>
        <taxon>Eubacteriales</taxon>
        <taxon>Oscillospiraceae</taxon>
        <taxon>Faecousia</taxon>
    </lineage>
</organism>
<dbReference type="Gene3D" id="3.20.20.210">
    <property type="match status" value="1"/>
</dbReference>
<dbReference type="GO" id="GO:0004853">
    <property type="term" value="F:uroporphyrinogen decarboxylase activity"/>
    <property type="evidence" value="ECO:0007669"/>
    <property type="project" value="InterPro"/>
</dbReference>
<dbReference type="SUPFAM" id="SSF51726">
    <property type="entry name" value="UROD/MetE-like"/>
    <property type="match status" value="1"/>
</dbReference>
<dbReference type="GO" id="GO:0006779">
    <property type="term" value="P:porphyrin-containing compound biosynthetic process"/>
    <property type="evidence" value="ECO:0007669"/>
    <property type="project" value="InterPro"/>
</dbReference>
<comment type="caution">
    <text evidence="2">The sequence shown here is derived from an EMBL/GenBank/DDBJ whole genome shotgun (WGS) entry which is preliminary data.</text>
</comment>
<reference evidence="2" key="1">
    <citation type="submission" date="2020-10" db="EMBL/GenBank/DDBJ databases">
        <authorList>
            <person name="Gilroy R."/>
        </authorList>
    </citation>
    <scope>NUCLEOTIDE SEQUENCE</scope>
    <source>
        <strain evidence="2">13361</strain>
    </source>
</reference>
<dbReference type="PANTHER" id="PTHR47099:SF1">
    <property type="entry name" value="METHYLCOBAMIDE:COM METHYLTRANSFERASE MTBA"/>
    <property type="match status" value="1"/>
</dbReference>
<reference evidence="2" key="2">
    <citation type="journal article" date="2021" name="PeerJ">
        <title>Extensive microbial diversity within the chicken gut microbiome revealed by metagenomics and culture.</title>
        <authorList>
            <person name="Gilroy R."/>
            <person name="Ravi A."/>
            <person name="Getino M."/>
            <person name="Pursley I."/>
            <person name="Horton D.L."/>
            <person name="Alikhan N.F."/>
            <person name="Baker D."/>
            <person name="Gharbi K."/>
            <person name="Hall N."/>
            <person name="Watson M."/>
            <person name="Adriaenssens E.M."/>
            <person name="Foster-Nyarko E."/>
            <person name="Jarju S."/>
            <person name="Secka A."/>
            <person name="Antonio M."/>
            <person name="Oren A."/>
            <person name="Chaudhuri R.R."/>
            <person name="La Ragione R."/>
            <person name="Hildebrand F."/>
            <person name="Pallen M.J."/>
        </authorList>
    </citation>
    <scope>NUCLEOTIDE SEQUENCE</scope>
    <source>
        <strain evidence="2">13361</strain>
    </source>
</reference>
<evidence type="ECO:0000313" key="3">
    <source>
        <dbReference type="Proteomes" id="UP000886796"/>
    </source>
</evidence>
<dbReference type="Pfam" id="PF01208">
    <property type="entry name" value="URO-D"/>
    <property type="match status" value="1"/>
</dbReference>
<dbReference type="InterPro" id="IPR038071">
    <property type="entry name" value="UROD/MetE-like_sf"/>
</dbReference>
<protein>
    <recommendedName>
        <fullName evidence="1">Uroporphyrinogen decarboxylase (URO-D) domain-containing protein</fullName>
    </recommendedName>
</protein>
<evidence type="ECO:0000259" key="1">
    <source>
        <dbReference type="Pfam" id="PF01208"/>
    </source>
</evidence>
<dbReference type="InterPro" id="IPR000257">
    <property type="entry name" value="Uroporphyrinogen_deCOase"/>
</dbReference>
<sequence length="340" mass="39140">MTSREKVRNVFDRVSPEAVMWTGHPNEKTIPIFAKAYGVEPKAEAIFQYLGDDCRWIPADRGYHHPQGAPMFDPAWGTERKTLSAEGCFAHIEDWKELDEYPWPNPDYLDFTEIYEEIDRHQDKMVFTGVWSPFFHDLTNFLGMENCFILCYEEPELVKEITRRIVDFYVEANDRFFRGLGDRADVMFFGNDFGSQQDLLVSPELFREFFLPSIRRLIAVGKKYGKRIMLHSCGSIYRVLPDLIEAGVEILHPIQAQARGMSARELTKYKDKLIFVGGIDAQTFFVNATPEEIRREVSRVRSLLGPGLVVSPSHEEILPNVPPGNILAMAQAAHTKEEWK</sequence>
<name>A0A9D0Z2U6_9FIRM</name>
<dbReference type="EMBL" id="DVFK01000080">
    <property type="protein sequence ID" value="HIQ67988.1"/>
    <property type="molecule type" value="Genomic_DNA"/>
</dbReference>
<accession>A0A9D0Z2U6</accession>
<dbReference type="AlphaFoldDB" id="A0A9D0Z2U6"/>